<evidence type="ECO:0000313" key="1">
    <source>
        <dbReference type="EMBL" id="BDS07800.1"/>
    </source>
</evidence>
<dbReference type="EMBL" id="AP026866">
    <property type="protein sequence ID" value="BDS07800.1"/>
    <property type="molecule type" value="Genomic_DNA"/>
</dbReference>
<proteinExistence type="predicted"/>
<name>A0AAT9FP65_9BACT</name>
<organism evidence="1">
    <name type="scientific">Oceaniferula spumae</name>
    <dbReference type="NCBI Taxonomy" id="2979115"/>
    <lineage>
        <taxon>Bacteria</taxon>
        <taxon>Pseudomonadati</taxon>
        <taxon>Verrucomicrobiota</taxon>
        <taxon>Verrucomicrobiia</taxon>
        <taxon>Verrucomicrobiales</taxon>
        <taxon>Verrucomicrobiaceae</taxon>
        <taxon>Oceaniferula</taxon>
    </lineage>
</organism>
<gene>
    <name evidence="1" type="ORF">NT6N_28400</name>
</gene>
<sequence length="69" mass="8041">MARVKSTKYIPSIFIKHPKIRVLYIKMRQSHEKHYLFYESLKKADFVGSMGLRVAHVDYVALSGFHGSE</sequence>
<dbReference type="AlphaFoldDB" id="A0AAT9FP65"/>
<reference evidence="1" key="1">
    <citation type="submission" date="2024-07" db="EMBL/GenBank/DDBJ databases">
        <title>Complete genome sequence of Verrucomicrobiaceae bacterium NT6N.</title>
        <authorList>
            <person name="Huang C."/>
            <person name="Takami H."/>
            <person name="Hamasaki K."/>
        </authorList>
    </citation>
    <scope>NUCLEOTIDE SEQUENCE</scope>
    <source>
        <strain evidence="1">NT6N</strain>
    </source>
</reference>
<dbReference type="KEGG" id="osu:NT6N_28400"/>
<protein>
    <submittedName>
        <fullName evidence="1">Uncharacterized protein</fullName>
    </submittedName>
</protein>
<accession>A0AAT9FP65</accession>